<sequence>MCAQSAEDYFEKIESLAEDGNAAAQCGLGTMYINGTFVDKDEDKAMEWFLRASGQGSAEAASKLGIAYYCGIGTEIDYGEAFRWFSLASDRGHGPSDIYLAWMYANGQGTQRNAAGAMFHLFRALEAADSGDVSTQTHLGHIYMMENDVFGRDVEKASCYLTLAALQEDPDAQYSLGTLYADESWERHSIHKARMWLGRAVSNGCKEAEHALATLGHGTPATPRL</sequence>
<name>A0A3G3IJD5_9ARCH</name>
<gene>
    <name evidence="1" type="ORF">BKD89_07720</name>
</gene>
<dbReference type="PANTHER" id="PTHR11102:SF160">
    <property type="entry name" value="ERAD-ASSOCIATED E3 UBIQUITIN-PROTEIN LIGASE COMPONENT HRD3"/>
    <property type="match status" value="1"/>
</dbReference>
<dbReference type="EMBL" id="CP017686">
    <property type="protein sequence ID" value="AYQ55674.1"/>
    <property type="molecule type" value="Genomic_DNA"/>
</dbReference>
<dbReference type="AlphaFoldDB" id="A0A3G3IJD5"/>
<dbReference type="InterPro" id="IPR006597">
    <property type="entry name" value="Sel1-like"/>
</dbReference>
<dbReference type="Proteomes" id="UP000273278">
    <property type="component" value="Chromosome"/>
</dbReference>
<protein>
    <recommendedName>
        <fullName evidence="3">Sel1 repeat family protein</fullName>
    </recommendedName>
</protein>
<reference evidence="1 2" key="1">
    <citation type="submission" date="2016-10" db="EMBL/GenBank/DDBJ databases">
        <title>Complete genome of the TMA-utilizing, human hosted archaeon Methanomethylophilus alvus Gen. nov, sp. nov., strain Mx-05, derived from a pure culture.</title>
        <authorList>
            <person name="Brugere J.-F."/>
            <person name="Ben Hania W."/>
            <person name="Chaudhary P.P."/>
            <person name="Gaci N."/>
            <person name="Borrel G."/>
            <person name="Cao Van Tuat L."/>
            <person name="Fardeau M.-L."/>
            <person name="Harris H.M.B."/>
            <person name="O'Toole P.W."/>
            <person name="Ollivier B."/>
        </authorList>
    </citation>
    <scope>NUCLEOTIDE SEQUENCE [LARGE SCALE GENOMIC DNA]</scope>
    <source>
        <strain evidence="1 2">Mx-05</strain>
    </source>
</reference>
<dbReference type="SUPFAM" id="SSF81901">
    <property type="entry name" value="HCP-like"/>
    <property type="match status" value="1"/>
</dbReference>
<proteinExistence type="predicted"/>
<dbReference type="Pfam" id="PF08238">
    <property type="entry name" value="Sel1"/>
    <property type="match status" value="4"/>
</dbReference>
<dbReference type="InterPro" id="IPR011990">
    <property type="entry name" value="TPR-like_helical_dom_sf"/>
</dbReference>
<dbReference type="GeneID" id="41322341"/>
<evidence type="ECO:0000313" key="2">
    <source>
        <dbReference type="Proteomes" id="UP000273278"/>
    </source>
</evidence>
<dbReference type="SMART" id="SM00671">
    <property type="entry name" value="SEL1"/>
    <property type="match status" value="5"/>
</dbReference>
<evidence type="ECO:0008006" key="3">
    <source>
        <dbReference type="Google" id="ProtNLM"/>
    </source>
</evidence>
<dbReference type="Gene3D" id="1.25.40.10">
    <property type="entry name" value="Tetratricopeptide repeat domain"/>
    <property type="match status" value="2"/>
</dbReference>
<accession>A0A3G3IJD5</accession>
<dbReference type="PANTHER" id="PTHR11102">
    <property type="entry name" value="SEL-1-LIKE PROTEIN"/>
    <property type="match status" value="1"/>
</dbReference>
<dbReference type="RefSeq" id="WP_015505455.1">
    <property type="nucleotide sequence ID" value="NZ_CAYASN010000027.1"/>
</dbReference>
<organism evidence="1 2">
    <name type="scientific">Methanomethylophilus alvi</name>
    <dbReference type="NCBI Taxonomy" id="1291540"/>
    <lineage>
        <taxon>Archaea</taxon>
        <taxon>Methanobacteriati</taxon>
        <taxon>Thermoplasmatota</taxon>
        <taxon>Thermoplasmata</taxon>
        <taxon>Methanomassiliicoccales</taxon>
        <taxon>Methanomethylophilaceae</taxon>
        <taxon>Methanomethylophilus</taxon>
    </lineage>
</organism>
<dbReference type="InterPro" id="IPR050767">
    <property type="entry name" value="Sel1_AlgK"/>
</dbReference>
<evidence type="ECO:0000313" key="1">
    <source>
        <dbReference type="EMBL" id="AYQ55674.1"/>
    </source>
</evidence>